<feature type="domain" description="ABC3 transporter permease C-terminal" evidence="8">
    <location>
        <begin position="602"/>
        <end position="708"/>
    </location>
</feature>
<proteinExistence type="inferred from homology"/>
<comment type="caution">
    <text evidence="9">The sequence shown here is derived from an EMBL/GenBank/DDBJ whole genome shotgun (WGS) entry which is preliminary data.</text>
</comment>
<evidence type="ECO:0000256" key="6">
    <source>
        <dbReference type="ARBA" id="ARBA00038076"/>
    </source>
</evidence>
<keyword evidence="3 7" id="KW-0812">Transmembrane</keyword>
<dbReference type="EMBL" id="DWWD01000030">
    <property type="protein sequence ID" value="HJC50487.1"/>
    <property type="molecule type" value="Genomic_DNA"/>
</dbReference>
<comment type="subcellular location">
    <subcellularLocation>
        <location evidence="1">Cell membrane</location>
        <topology evidence="1">Multi-pass membrane protein</topology>
    </subcellularLocation>
</comment>
<keyword evidence="5 7" id="KW-0472">Membrane</keyword>
<dbReference type="GO" id="GO:0022857">
    <property type="term" value="F:transmembrane transporter activity"/>
    <property type="evidence" value="ECO:0007669"/>
    <property type="project" value="TreeGrafter"/>
</dbReference>
<evidence type="ECO:0000313" key="9">
    <source>
        <dbReference type="EMBL" id="HJC50487.1"/>
    </source>
</evidence>
<feature type="transmembrane region" description="Helical" evidence="7">
    <location>
        <begin position="243"/>
        <end position="265"/>
    </location>
</feature>
<feature type="transmembrane region" description="Helical" evidence="7">
    <location>
        <begin position="690"/>
        <end position="710"/>
    </location>
</feature>
<evidence type="ECO:0000256" key="7">
    <source>
        <dbReference type="SAM" id="Phobius"/>
    </source>
</evidence>
<evidence type="ECO:0000259" key="8">
    <source>
        <dbReference type="Pfam" id="PF02687"/>
    </source>
</evidence>
<evidence type="ECO:0000256" key="1">
    <source>
        <dbReference type="ARBA" id="ARBA00004651"/>
    </source>
</evidence>
<evidence type="ECO:0000256" key="2">
    <source>
        <dbReference type="ARBA" id="ARBA00022475"/>
    </source>
</evidence>
<dbReference type="InterPro" id="IPR050250">
    <property type="entry name" value="Macrolide_Exporter_MacB"/>
</dbReference>
<dbReference type="GO" id="GO:0005886">
    <property type="term" value="C:plasma membrane"/>
    <property type="evidence" value="ECO:0007669"/>
    <property type="project" value="UniProtKB-SubCell"/>
</dbReference>
<evidence type="ECO:0000256" key="5">
    <source>
        <dbReference type="ARBA" id="ARBA00023136"/>
    </source>
</evidence>
<accession>A0A9D2T8L3</accession>
<dbReference type="Proteomes" id="UP000823904">
    <property type="component" value="Unassembled WGS sequence"/>
</dbReference>
<feature type="transmembrane region" description="Helical" evidence="7">
    <location>
        <begin position="20"/>
        <end position="42"/>
    </location>
</feature>
<reference evidence="9" key="1">
    <citation type="journal article" date="2021" name="PeerJ">
        <title>Extensive microbial diversity within the chicken gut microbiome revealed by metagenomics and culture.</title>
        <authorList>
            <person name="Gilroy R."/>
            <person name="Ravi A."/>
            <person name="Getino M."/>
            <person name="Pursley I."/>
            <person name="Horton D.L."/>
            <person name="Alikhan N.F."/>
            <person name="Baker D."/>
            <person name="Gharbi K."/>
            <person name="Hall N."/>
            <person name="Watson M."/>
            <person name="Adriaenssens E.M."/>
            <person name="Foster-Nyarko E."/>
            <person name="Jarju S."/>
            <person name="Secka A."/>
            <person name="Antonio M."/>
            <person name="Oren A."/>
            <person name="Chaudhuri R.R."/>
            <person name="La Ragione R."/>
            <person name="Hildebrand F."/>
            <person name="Pallen M.J."/>
        </authorList>
    </citation>
    <scope>NUCLEOTIDE SEQUENCE</scope>
    <source>
        <strain evidence="9">ChiSjej3B21-8574</strain>
    </source>
</reference>
<comment type="similarity">
    <text evidence="6">Belongs to the ABC-4 integral membrane protein family.</text>
</comment>
<dbReference type="AlphaFoldDB" id="A0A9D2T8L3"/>
<dbReference type="PANTHER" id="PTHR30572">
    <property type="entry name" value="MEMBRANE COMPONENT OF TRANSPORTER-RELATED"/>
    <property type="match status" value="1"/>
</dbReference>
<feature type="domain" description="ABC3 transporter permease C-terminal" evidence="8">
    <location>
        <begin position="151"/>
        <end position="275"/>
    </location>
</feature>
<organism evidence="9 10">
    <name type="scientific">Candidatus Anaerostipes avistercoris</name>
    <dbReference type="NCBI Taxonomy" id="2838462"/>
    <lineage>
        <taxon>Bacteria</taxon>
        <taxon>Bacillati</taxon>
        <taxon>Bacillota</taxon>
        <taxon>Clostridia</taxon>
        <taxon>Lachnospirales</taxon>
        <taxon>Lachnospiraceae</taxon>
        <taxon>Anaerostipes</taxon>
    </lineage>
</organism>
<gene>
    <name evidence="9" type="ORF">H9754_07970</name>
</gene>
<dbReference type="InterPro" id="IPR003838">
    <property type="entry name" value="ABC3_permease_C"/>
</dbReference>
<name>A0A9D2T8L3_9FIRM</name>
<evidence type="ECO:0000256" key="4">
    <source>
        <dbReference type="ARBA" id="ARBA00022989"/>
    </source>
</evidence>
<dbReference type="Pfam" id="PF02687">
    <property type="entry name" value="FtsX"/>
    <property type="match status" value="2"/>
</dbReference>
<dbReference type="PANTHER" id="PTHR30572:SF4">
    <property type="entry name" value="ABC TRANSPORTER PERMEASE YTRF"/>
    <property type="match status" value="1"/>
</dbReference>
<feature type="transmembrane region" description="Helical" evidence="7">
    <location>
        <begin position="144"/>
        <end position="164"/>
    </location>
</feature>
<evidence type="ECO:0000256" key="3">
    <source>
        <dbReference type="ARBA" id="ARBA00022692"/>
    </source>
</evidence>
<keyword evidence="2" id="KW-1003">Cell membrane</keyword>
<evidence type="ECO:0000313" key="10">
    <source>
        <dbReference type="Proteomes" id="UP000823904"/>
    </source>
</evidence>
<feature type="transmembrane region" description="Helical" evidence="7">
    <location>
        <begin position="658"/>
        <end position="678"/>
    </location>
</feature>
<feature type="transmembrane region" description="Helical" evidence="7">
    <location>
        <begin position="597"/>
        <end position="622"/>
    </location>
</feature>
<feature type="transmembrane region" description="Helical" evidence="7">
    <location>
        <begin position="200"/>
        <end position="223"/>
    </location>
</feature>
<feature type="transmembrane region" description="Helical" evidence="7">
    <location>
        <begin position="320"/>
        <end position="341"/>
    </location>
</feature>
<sequence>MWKNYSEGYLKHNRKTCISIMTAAFGAMMFLSLICTIAFNLWKYEIERIELEEGGWQGRIISELSENDIEKIQQFKDVERAEINKDLSDEKTVIDIYFKNMRTIYSDMPEIAGYLGVEEEEIQYHARLLSCYFITDPQDKEPPLLLPFFAVILFFICLSLILIIRNSFEISMRSRIRQFGILSGIGATPRQIRICLLQEAAVLSILPILLGTAAGIGGSFGIIKAVNHFAENVAGRHPAVFQYHPLILLISLFLAAVTVFLSAWIPAGKLSRMTPMEAVRNAEGLHLKKRKRSMILSGIFGIRGELAGNALKAQNRAYRISNVSLVLSFLSFTLMMCFFTLSDISTRYTYFERYQDTWDVMAEIKDTELADFDRMQEIRELPGIRDSILYQKAEMRISLPRDWQSRQLLALGGLEALTGNEAEKDRQGNDTVTSPVIIMDDESFLKYCRQIGASPELDGVVVLNRIWDSKNSNFRNRKYIPFVKENKTAASVDEEGEESKEIPILAYTQDEPKLREEYADYALVQFMPLSLWKNIGDHTGETSAYVRILGRQGIDLKECSSIEAGIEKILDTSYDYEIENRIQERISNEEMLQGAKMIIGGFCILIAVIGIANIFSVTLGFVQQRKREFAQYLSVGMTPKDMRSVFCMEAFVTAGRPILITVPLTAAAVTFMIAASHLDPEVFVREAPVVPMLIFAAAIIVFVALAYYIGGRRVLNCDLSEILKDDTLN</sequence>
<keyword evidence="4 7" id="KW-1133">Transmembrane helix</keyword>
<reference evidence="9" key="2">
    <citation type="submission" date="2021-04" db="EMBL/GenBank/DDBJ databases">
        <authorList>
            <person name="Gilroy R."/>
        </authorList>
    </citation>
    <scope>NUCLEOTIDE SEQUENCE</scope>
    <source>
        <strain evidence="9">ChiSjej3B21-8574</strain>
    </source>
</reference>
<protein>
    <submittedName>
        <fullName evidence="9">ABC transporter permease</fullName>
    </submittedName>
</protein>